<evidence type="ECO:0000313" key="3">
    <source>
        <dbReference type="Proteomes" id="UP001454036"/>
    </source>
</evidence>
<dbReference type="PANTHER" id="PTHR48475:SF2">
    <property type="entry name" value="RIBONUCLEASE H"/>
    <property type="match status" value="1"/>
</dbReference>
<sequence length="107" mass="11690">MEPPKSYKDVQKPTGRLAALSRIKAQVLADFIVESSTRSIPEAPDQDKKPEEVPKWILFVDGASNNKGAGAGILIKGVDEEQFEYALSFSFKATNNEAEYEAMVAGL</sequence>
<keyword evidence="3" id="KW-1185">Reference proteome</keyword>
<organism evidence="2 3">
    <name type="scientific">Lithospermum erythrorhizon</name>
    <name type="common">Purple gromwell</name>
    <name type="synonym">Lithospermum officinale var. erythrorhizon</name>
    <dbReference type="NCBI Taxonomy" id="34254"/>
    <lineage>
        <taxon>Eukaryota</taxon>
        <taxon>Viridiplantae</taxon>
        <taxon>Streptophyta</taxon>
        <taxon>Embryophyta</taxon>
        <taxon>Tracheophyta</taxon>
        <taxon>Spermatophyta</taxon>
        <taxon>Magnoliopsida</taxon>
        <taxon>eudicotyledons</taxon>
        <taxon>Gunneridae</taxon>
        <taxon>Pentapetalae</taxon>
        <taxon>asterids</taxon>
        <taxon>lamiids</taxon>
        <taxon>Boraginales</taxon>
        <taxon>Boraginaceae</taxon>
        <taxon>Boraginoideae</taxon>
        <taxon>Lithospermeae</taxon>
        <taxon>Lithospermum</taxon>
    </lineage>
</organism>
<proteinExistence type="predicted"/>
<dbReference type="PANTHER" id="PTHR48475">
    <property type="entry name" value="RIBONUCLEASE H"/>
    <property type="match status" value="1"/>
</dbReference>
<dbReference type="GO" id="GO:0004523">
    <property type="term" value="F:RNA-DNA hybrid ribonuclease activity"/>
    <property type="evidence" value="ECO:0007669"/>
    <property type="project" value="InterPro"/>
</dbReference>
<dbReference type="InterPro" id="IPR012337">
    <property type="entry name" value="RNaseH-like_sf"/>
</dbReference>
<dbReference type="AlphaFoldDB" id="A0AAV3RJE6"/>
<feature type="domain" description="RNase H type-1" evidence="1">
    <location>
        <begin position="52"/>
        <end position="107"/>
    </location>
</feature>
<dbReference type="Proteomes" id="UP001454036">
    <property type="component" value="Unassembled WGS sequence"/>
</dbReference>
<dbReference type="EMBL" id="BAABME010009540">
    <property type="protein sequence ID" value="GAA0175348.1"/>
    <property type="molecule type" value="Genomic_DNA"/>
</dbReference>
<evidence type="ECO:0000259" key="1">
    <source>
        <dbReference type="PROSITE" id="PS50879"/>
    </source>
</evidence>
<dbReference type="InterPro" id="IPR036397">
    <property type="entry name" value="RNaseH_sf"/>
</dbReference>
<gene>
    <name evidence="2" type="ORF">LIER_28537</name>
</gene>
<evidence type="ECO:0000313" key="2">
    <source>
        <dbReference type="EMBL" id="GAA0175348.1"/>
    </source>
</evidence>
<dbReference type="InterPro" id="IPR002156">
    <property type="entry name" value="RNaseH_domain"/>
</dbReference>
<accession>A0AAV3RJE6</accession>
<dbReference type="GO" id="GO:0003676">
    <property type="term" value="F:nucleic acid binding"/>
    <property type="evidence" value="ECO:0007669"/>
    <property type="project" value="InterPro"/>
</dbReference>
<protein>
    <recommendedName>
        <fullName evidence="1">RNase H type-1 domain-containing protein</fullName>
    </recommendedName>
</protein>
<name>A0AAV3RJE6_LITER</name>
<dbReference type="Gene3D" id="3.30.420.10">
    <property type="entry name" value="Ribonuclease H-like superfamily/Ribonuclease H"/>
    <property type="match status" value="1"/>
</dbReference>
<comment type="caution">
    <text evidence="2">The sequence shown here is derived from an EMBL/GenBank/DDBJ whole genome shotgun (WGS) entry which is preliminary data.</text>
</comment>
<dbReference type="PROSITE" id="PS50879">
    <property type="entry name" value="RNASE_H_1"/>
    <property type="match status" value="1"/>
</dbReference>
<dbReference type="SUPFAM" id="SSF53098">
    <property type="entry name" value="Ribonuclease H-like"/>
    <property type="match status" value="1"/>
</dbReference>
<reference evidence="2 3" key="1">
    <citation type="submission" date="2024-01" db="EMBL/GenBank/DDBJ databases">
        <title>The complete chloroplast genome sequence of Lithospermum erythrorhizon: insights into the phylogenetic relationship among Boraginaceae species and the maternal lineages of purple gromwells.</title>
        <authorList>
            <person name="Okada T."/>
            <person name="Watanabe K."/>
        </authorList>
    </citation>
    <scope>NUCLEOTIDE SEQUENCE [LARGE SCALE GENOMIC DNA]</scope>
</reference>